<dbReference type="EC" id="3.1.26.4" evidence="4 10"/>
<feature type="domain" description="RNase H type-1" evidence="11">
    <location>
        <begin position="1"/>
        <end position="136"/>
    </location>
</feature>
<comment type="catalytic activity">
    <reaction evidence="1 10">
        <text>Endonucleolytic cleavage to 5'-phosphomonoester.</text>
        <dbReference type="EC" id="3.1.26.4"/>
    </reaction>
</comment>
<evidence type="ECO:0000256" key="9">
    <source>
        <dbReference type="ARBA" id="ARBA00022842"/>
    </source>
</evidence>
<dbReference type="InterPro" id="IPR036397">
    <property type="entry name" value="RNaseH_sf"/>
</dbReference>
<dbReference type="EMBL" id="LN907858">
    <property type="protein sequence ID" value="CUU40777.1"/>
    <property type="molecule type" value="Genomic_DNA"/>
</dbReference>
<dbReference type="Proteomes" id="UP000064525">
    <property type="component" value="Chromosome I"/>
</dbReference>
<comment type="subcellular location">
    <subcellularLocation>
        <location evidence="10">Cytoplasm</location>
    </subcellularLocation>
</comment>
<keyword evidence="14" id="KW-1185">Reference proteome</keyword>
<evidence type="ECO:0000256" key="5">
    <source>
        <dbReference type="ARBA" id="ARBA00022722"/>
    </source>
</evidence>
<comment type="similarity">
    <text evidence="2 10">Belongs to the RNase H family.</text>
</comment>
<evidence type="ECO:0000256" key="8">
    <source>
        <dbReference type="ARBA" id="ARBA00022801"/>
    </source>
</evidence>
<sequence length="146" mass="16276">MKQVTLYCDGSSLGNPGAGGWCGILRFREKQKILRGGEPHTTNNRMELLAVVESLKALKEPCIVNLYSDSSYVCNGINEWLKKWQANAFKDVKNPDLWQSYLQVSAPHKVIAHWVKGHAGIADNELCDSLARESAREFLSKGENNA</sequence>
<dbReference type="AlphaFoldDB" id="A0A099UCY6"/>
<dbReference type="GeneID" id="78152017"/>
<comment type="subunit">
    <text evidence="3 10">Monomer.</text>
</comment>
<dbReference type="GO" id="GO:0043137">
    <property type="term" value="P:DNA replication, removal of RNA primer"/>
    <property type="evidence" value="ECO:0007669"/>
    <property type="project" value="TreeGrafter"/>
</dbReference>
<keyword evidence="6 10" id="KW-0479">Metal-binding</keyword>
<feature type="binding site" evidence="10">
    <location>
        <position position="128"/>
    </location>
    <ligand>
        <name>Mg(2+)</name>
        <dbReference type="ChEBI" id="CHEBI:18420"/>
        <label>2</label>
    </ligand>
</feature>
<reference evidence="13 14" key="1">
    <citation type="journal article" date="2014" name="Genome Announc.">
        <title>Draft genome sequences of eight enterohepatic helicobacter species isolated from both laboratory and wild rodents.</title>
        <authorList>
            <person name="Sheh A."/>
            <person name="Shen Z."/>
            <person name="Fox J.G."/>
        </authorList>
    </citation>
    <scope>NUCLEOTIDE SEQUENCE [LARGE SCALE GENOMIC DNA]</scope>
    <source>
        <strain evidence="13 14">MIT 98-6810</strain>
    </source>
</reference>
<dbReference type="NCBIfam" id="NF001236">
    <property type="entry name" value="PRK00203.1"/>
    <property type="match status" value="1"/>
</dbReference>
<dbReference type="RefSeq" id="WP_034327480.1">
    <property type="nucleotide sequence ID" value="NZ_CAJTQN010000001.1"/>
</dbReference>
<dbReference type="STRING" id="76936.BN2458_PEG1894"/>
<feature type="binding site" evidence="10">
    <location>
        <position position="69"/>
    </location>
    <ligand>
        <name>Mg(2+)</name>
        <dbReference type="ChEBI" id="CHEBI:18420"/>
        <label>1</label>
    </ligand>
</feature>
<evidence type="ECO:0000256" key="10">
    <source>
        <dbReference type="HAMAP-Rule" id="MF_00042"/>
    </source>
</evidence>
<dbReference type="EMBL" id="JRPF02000003">
    <property type="protein sequence ID" value="TLD78786.1"/>
    <property type="molecule type" value="Genomic_DNA"/>
</dbReference>
<name>A0A099UCY6_9HELI</name>
<evidence type="ECO:0000256" key="7">
    <source>
        <dbReference type="ARBA" id="ARBA00022759"/>
    </source>
</evidence>
<dbReference type="PROSITE" id="PS50879">
    <property type="entry name" value="RNASE_H_1"/>
    <property type="match status" value="1"/>
</dbReference>
<dbReference type="HAMAP" id="MF_00042">
    <property type="entry name" value="RNase_H"/>
    <property type="match status" value="1"/>
</dbReference>
<evidence type="ECO:0000259" key="11">
    <source>
        <dbReference type="PROSITE" id="PS50879"/>
    </source>
</evidence>
<dbReference type="GO" id="GO:0004523">
    <property type="term" value="F:RNA-DNA hybrid ribonuclease activity"/>
    <property type="evidence" value="ECO:0007669"/>
    <property type="project" value="UniProtKB-UniRule"/>
</dbReference>
<evidence type="ECO:0000256" key="1">
    <source>
        <dbReference type="ARBA" id="ARBA00000077"/>
    </source>
</evidence>
<dbReference type="InterPro" id="IPR022892">
    <property type="entry name" value="RNaseHI"/>
</dbReference>
<protein>
    <recommendedName>
        <fullName evidence="4 10">Ribonuclease H</fullName>
        <shortName evidence="10">RNase H</shortName>
        <ecNumber evidence="4 10">3.1.26.4</ecNumber>
    </recommendedName>
</protein>
<dbReference type="InterPro" id="IPR002156">
    <property type="entry name" value="RNaseH_domain"/>
</dbReference>
<evidence type="ECO:0000313" key="13">
    <source>
        <dbReference type="EMBL" id="TLD78786.1"/>
    </source>
</evidence>
<evidence type="ECO:0000256" key="2">
    <source>
        <dbReference type="ARBA" id="ARBA00005300"/>
    </source>
</evidence>
<dbReference type="Pfam" id="PF00075">
    <property type="entry name" value="RNase_H"/>
    <property type="match status" value="1"/>
</dbReference>
<evidence type="ECO:0000256" key="3">
    <source>
        <dbReference type="ARBA" id="ARBA00011245"/>
    </source>
</evidence>
<dbReference type="InterPro" id="IPR050092">
    <property type="entry name" value="RNase_H"/>
</dbReference>
<accession>A0A099UCY6</accession>
<evidence type="ECO:0000256" key="6">
    <source>
        <dbReference type="ARBA" id="ARBA00022723"/>
    </source>
</evidence>
<dbReference type="PANTHER" id="PTHR10642">
    <property type="entry name" value="RIBONUCLEASE H1"/>
    <property type="match status" value="1"/>
</dbReference>
<keyword evidence="5 10" id="KW-0540">Nuclease</keyword>
<evidence type="ECO:0000256" key="4">
    <source>
        <dbReference type="ARBA" id="ARBA00012180"/>
    </source>
</evidence>
<dbReference type="KEGG" id="hty:BN2458_PEG1894"/>
<feature type="binding site" evidence="10">
    <location>
        <position position="9"/>
    </location>
    <ligand>
        <name>Mg(2+)</name>
        <dbReference type="ChEBI" id="CHEBI:18420"/>
        <label>2</label>
    </ligand>
</feature>
<dbReference type="PATRIC" id="fig|76936.10.peg.1845"/>
<comment type="function">
    <text evidence="10">Endonuclease that specifically degrades the RNA of RNA-DNA hybrids.</text>
</comment>
<dbReference type="GO" id="GO:0003676">
    <property type="term" value="F:nucleic acid binding"/>
    <property type="evidence" value="ECO:0007669"/>
    <property type="project" value="InterPro"/>
</dbReference>
<dbReference type="OrthoDB" id="7845843at2"/>
<dbReference type="CDD" id="cd09278">
    <property type="entry name" value="RNase_HI_prokaryote_like"/>
    <property type="match status" value="1"/>
</dbReference>
<proteinExistence type="inferred from homology"/>
<organism evidence="12 15">
    <name type="scientific">Helicobacter typhlonius</name>
    <dbReference type="NCBI Taxonomy" id="76936"/>
    <lineage>
        <taxon>Bacteria</taxon>
        <taxon>Pseudomonadati</taxon>
        <taxon>Campylobacterota</taxon>
        <taxon>Epsilonproteobacteria</taxon>
        <taxon>Campylobacterales</taxon>
        <taxon>Helicobacteraceae</taxon>
        <taxon>Helicobacter</taxon>
    </lineage>
</organism>
<reference evidence="12" key="2">
    <citation type="submission" date="2015-11" db="EMBL/GenBank/DDBJ databases">
        <authorList>
            <person name="Zhang Y."/>
            <person name="Guo Z."/>
        </authorList>
    </citation>
    <scope>NUCLEOTIDE SEQUENCE</scope>
    <source>
        <strain evidence="12">1</strain>
    </source>
</reference>
<keyword evidence="7 10" id="KW-0255">Endonuclease</keyword>
<dbReference type="SUPFAM" id="SSF53098">
    <property type="entry name" value="Ribonuclease H-like"/>
    <property type="match status" value="1"/>
</dbReference>
<feature type="binding site" evidence="10">
    <location>
        <position position="47"/>
    </location>
    <ligand>
        <name>Mg(2+)</name>
        <dbReference type="ChEBI" id="CHEBI:18420"/>
        <label>1</label>
    </ligand>
</feature>
<dbReference type="Proteomes" id="UP000029925">
    <property type="component" value="Unassembled WGS sequence"/>
</dbReference>
<evidence type="ECO:0000313" key="14">
    <source>
        <dbReference type="Proteomes" id="UP000029925"/>
    </source>
</evidence>
<dbReference type="PANTHER" id="PTHR10642:SF26">
    <property type="entry name" value="RIBONUCLEASE H1"/>
    <property type="match status" value="1"/>
</dbReference>
<reference evidence="15" key="3">
    <citation type="submission" date="2015-11" db="EMBL/GenBank/DDBJ databases">
        <authorList>
            <person name="Anvar S.Y."/>
        </authorList>
    </citation>
    <scope>NUCLEOTIDE SEQUENCE [LARGE SCALE GENOMIC DNA]</scope>
</reference>
<evidence type="ECO:0000313" key="12">
    <source>
        <dbReference type="EMBL" id="CUU40777.1"/>
    </source>
</evidence>
<dbReference type="GO" id="GO:0000287">
    <property type="term" value="F:magnesium ion binding"/>
    <property type="evidence" value="ECO:0007669"/>
    <property type="project" value="UniProtKB-UniRule"/>
</dbReference>
<comment type="cofactor">
    <cofactor evidence="10">
        <name>Mg(2+)</name>
        <dbReference type="ChEBI" id="CHEBI:18420"/>
    </cofactor>
    <text evidence="10">Binds 1 Mg(2+) ion per subunit. May bind a second metal ion at a regulatory site, or after substrate binding.</text>
</comment>
<evidence type="ECO:0000313" key="15">
    <source>
        <dbReference type="Proteomes" id="UP000064525"/>
    </source>
</evidence>
<dbReference type="GO" id="GO:0005737">
    <property type="term" value="C:cytoplasm"/>
    <property type="evidence" value="ECO:0007669"/>
    <property type="project" value="UniProtKB-SubCell"/>
</dbReference>
<keyword evidence="8 10" id="KW-0378">Hydrolase</keyword>
<dbReference type="Gene3D" id="3.30.420.10">
    <property type="entry name" value="Ribonuclease H-like superfamily/Ribonuclease H"/>
    <property type="match status" value="1"/>
</dbReference>
<keyword evidence="9 10" id="KW-0460">Magnesium</keyword>
<keyword evidence="10" id="KW-0963">Cytoplasm</keyword>
<feature type="binding site" evidence="10">
    <location>
        <position position="9"/>
    </location>
    <ligand>
        <name>Mg(2+)</name>
        <dbReference type="ChEBI" id="CHEBI:18420"/>
        <label>1</label>
    </ligand>
</feature>
<dbReference type="InterPro" id="IPR012337">
    <property type="entry name" value="RNaseH-like_sf"/>
</dbReference>
<gene>
    <name evidence="10" type="primary">rnhA</name>
    <name evidence="12" type="ORF">BN2458_PEG1894</name>
    <name evidence="13" type="ORF">LS75_003255</name>
</gene>